<dbReference type="InterPro" id="IPR002035">
    <property type="entry name" value="VWF_A"/>
</dbReference>
<keyword evidence="3" id="KW-1185">Reference proteome</keyword>
<dbReference type="PANTHER" id="PTHR45751:SF53">
    <property type="entry name" value="VWFA DOMAIN-CONTAINING PROTEIN"/>
    <property type="match status" value="1"/>
</dbReference>
<organism evidence="3 5">
    <name type="scientific">Limulus polyphemus</name>
    <name type="common">Atlantic horseshoe crab</name>
    <dbReference type="NCBI Taxonomy" id="6850"/>
    <lineage>
        <taxon>Eukaryota</taxon>
        <taxon>Metazoa</taxon>
        <taxon>Ecdysozoa</taxon>
        <taxon>Arthropoda</taxon>
        <taxon>Chelicerata</taxon>
        <taxon>Merostomata</taxon>
        <taxon>Xiphosura</taxon>
        <taxon>Limulidae</taxon>
        <taxon>Limulus</taxon>
    </lineage>
</organism>
<dbReference type="Proteomes" id="UP000694941">
    <property type="component" value="Unplaced"/>
</dbReference>
<keyword evidence="1" id="KW-0472">Membrane</keyword>
<gene>
    <name evidence="4 5 6 7" type="primary">LOC106470172</name>
</gene>
<dbReference type="InterPro" id="IPR036465">
    <property type="entry name" value="vWFA_dom_sf"/>
</dbReference>
<name>A0ABM1TF26_LIMPO</name>
<protein>
    <submittedName>
        <fullName evidence="4 5">E3 ubiquitin-protein ligase RGLG4-like</fullName>
    </submittedName>
</protein>
<dbReference type="Pfam" id="PF07002">
    <property type="entry name" value="Copine"/>
    <property type="match status" value="1"/>
</dbReference>
<keyword evidence="1" id="KW-0812">Transmembrane</keyword>
<evidence type="ECO:0000259" key="2">
    <source>
        <dbReference type="SMART" id="SM00327"/>
    </source>
</evidence>
<dbReference type="RefSeq" id="XP_013786153.1">
    <property type="nucleotide sequence ID" value="XM_013930699.2"/>
</dbReference>
<reference evidence="4 5" key="1">
    <citation type="submission" date="2025-05" db="UniProtKB">
        <authorList>
            <consortium name="RefSeq"/>
        </authorList>
    </citation>
    <scope>IDENTIFICATION</scope>
    <source>
        <tissue evidence="4 5">Muscle</tissue>
    </source>
</reference>
<dbReference type="SMART" id="SM00327">
    <property type="entry name" value="VWA"/>
    <property type="match status" value="1"/>
</dbReference>
<evidence type="ECO:0000313" key="4">
    <source>
        <dbReference type="RefSeq" id="XP_013786153.1"/>
    </source>
</evidence>
<feature type="domain" description="VWFA" evidence="2">
    <location>
        <begin position="94"/>
        <end position="289"/>
    </location>
</feature>
<keyword evidence="1" id="KW-1133">Transmembrane helix</keyword>
<evidence type="ECO:0000313" key="3">
    <source>
        <dbReference type="Proteomes" id="UP000694941"/>
    </source>
</evidence>
<accession>A0ABM1TF26</accession>
<dbReference type="RefSeq" id="XP_022254484.1">
    <property type="nucleotide sequence ID" value="XM_022398776.1"/>
</dbReference>
<dbReference type="SUPFAM" id="SSF53300">
    <property type="entry name" value="vWA-like"/>
    <property type="match status" value="1"/>
</dbReference>
<evidence type="ECO:0000313" key="6">
    <source>
        <dbReference type="RefSeq" id="XP_022254483.1"/>
    </source>
</evidence>
<dbReference type="GeneID" id="106470172"/>
<feature type="transmembrane region" description="Helical" evidence="1">
    <location>
        <begin position="6"/>
        <end position="24"/>
    </location>
</feature>
<evidence type="ECO:0000313" key="5">
    <source>
        <dbReference type="RefSeq" id="XP_022254482.1"/>
    </source>
</evidence>
<dbReference type="PANTHER" id="PTHR45751">
    <property type="entry name" value="COPINE FAMILY PROTEIN 1"/>
    <property type="match status" value="1"/>
</dbReference>
<proteinExistence type="predicted"/>
<sequence>MVLVTTMIDLLLFISATLVALFLFDQYVREVAEKSQQRPYVYSDVKKDDNYYKTSIFAVLGFSRVDVKSFTAFRDQFQSYAQVSAAMRQAGLDKVRLIVGIDFTASNEWQGRNSFRGECLHALRGSAVYNPYQKVLSILGKTLQPLLQGFPIPAFGFGDIRTKDVDVFPLKGTGAPCIDFIDLLHAYNHTAQRIQLSGPTSLAPVIYRSIDIVRHSRAFHIILIVTDGRLSEDDSASKRALVEASRNALCVVAIGVGDGPWHTMEEYDDRLPDRMFDNFQFVSYQEVLKSSKSPEAALALHALMEVPDQYNAVRTLGFLEKPQNKEN</sequence>
<dbReference type="RefSeq" id="XP_022254482.1">
    <property type="nucleotide sequence ID" value="XM_022398774.1"/>
</dbReference>
<dbReference type="InterPro" id="IPR052079">
    <property type="entry name" value="E3_ligase/Copine_domain"/>
</dbReference>
<evidence type="ECO:0000313" key="7">
    <source>
        <dbReference type="RefSeq" id="XP_022254484.1"/>
    </source>
</evidence>
<dbReference type="RefSeq" id="XP_022254483.1">
    <property type="nucleotide sequence ID" value="XM_022398775.1"/>
</dbReference>
<dbReference type="InterPro" id="IPR010734">
    <property type="entry name" value="Copine_C"/>
</dbReference>
<evidence type="ECO:0000256" key="1">
    <source>
        <dbReference type="SAM" id="Phobius"/>
    </source>
</evidence>